<sequence length="89" mass="9388">MSINKCLLAFSILAPLVVASATAQAGLTASDRRYLPNEAAETAPAATVAVQRDPMSAFGYDQGAMRVQPASVPDAARTPWRYHGGPKSR</sequence>
<feature type="region of interest" description="Disordered" evidence="1">
    <location>
        <begin position="69"/>
        <end position="89"/>
    </location>
</feature>
<evidence type="ECO:0000313" key="4">
    <source>
        <dbReference type="Proteomes" id="UP000198992"/>
    </source>
</evidence>
<evidence type="ECO:0000256" key="1">
    <source>
        <dbReference type="SAM" id="MobiDB-lite"/>
    </source>
</evidence>
<gene>
    <name evidence="3" type="ORF">SAMN05444164_1715</name>
</gene>
<proteinExistence type="predicted"/>
<name>A0A1H4S3U6_9BRAD</name>
<organism evidence="3 4">
    <name type="scientific">Bradyrhizobium erythrophlei</name>
    <dbReference type="NCBI Taxonomy" id="1437360"/>
    <lineage>
        <taxon>Bacteria</taxon>
        <taxon>Pseudomonadati</taxon>
        <taxon>Pseudomonadota</taxon>
        <taxon>Alphaproteobacteria</taxon>
        <taxon>Hyphomicrobiales</taxon>
        <taxon>Nitrobacteraceae</taxon>
        <taxon>Bradyrhizobium</taxon>
    </lineage>
</organism>
<feature type="signal peptide" evidence="2">
    <location>
        <begin position="1"/>
        <end position="25"/>
    </location>
</feature>
<dbReference type="EMBL" id="FNTH01000001">
    <property type="protein sequence ID" value="SEC38826.1"/>
    <property type="molecule type" value="Genomic_DNA"/>
</dbReference>
<protein>
    <submittedName>
        <fullName evidence="3">Uncharacterized protein</fullName>
    </submittedName>
</protein>
<reference evidence="3 4" key="1">
    <citation type="submission" date="2016-10" db="EMBL/GenBank/DDBJ databases">
        <authorList>
            <person name="de Groot N.N."/>
        </authorList>
    </citation>
    <scope>NUCLEOTIDE SEQUENCE [LARGE SCALE GENOMIC DNA]</scope>
    <source>
        <strain evidence="3 4">MT12</strain>
    </source>
</reference>
<dbReference type="Proteomes" id="UP000198992">
    <property type="component" value="Unassembled WGS sequence"/>
</dbReference>
<keyword evidence="2" id="KW-0732">Signal</keyword>
<evidence type="ECO:0000256" key="2">
    <source>
        <dbReference type="SAM" id="SignalP"/>
    </source>
</evidence>
<dbReference type="RefSeq" id="WP_171947625.1">
    <property type="nucleotide sequence ID" value="NZ_FNTH01000001.1"/>
</dbReference>
<accession>A0A1H4S3U6</accession>
<feature type="chain" id="PRO_5011439429" evidence="2">
    <location>
        <begin position="26"/>
        <end position="89"/>
    </location>
</feature>
<evidence type="ECO:0000313" key="3">
    <source>
        <dbReference type="EMBL" id="SEC38826.1"/>
    </source>
</evidence>
<dbReference type="AlphaFoldDB" id="A0A1H4S3U6"/>